<protein>
    <submittedName>
        <fullName evidence="4">Uncharacterized protein</fullName>
    </submittedName>
</protein>
<feature type="transmembrane region" description="Helical" evidence="2">
    <location>
        <begin position="259"/>
        <end position="286"/>
    </location>
</feature>
<reference evidence="4 5" key="1">
    <citation type="submission" date="2023-11" db="EMBL/GenBank/DDBJ databases">
        <title>Halocaridina rubra genome assembly.</title>
        <authorList>
            <person name="Smith C."/>
        </authorList>
    </citation>
    <scope>NUCLEOTIDE SEQUENCE [LARGE SCALE GENOMIC DNA]</scope>
    <source>
        <strain evidence="4">EP-1</strain>
        <tissue evidence="4">Whole</tissue>
    </source>
</reference>
<evidence type="ECO:0000256" key="1">
    <source>
        <dbReference type="SAM" id="MobiDB-lite"/>
    </source>
</evidence>
<comment type="caution">
    <text evidence="4">The sequence shown here is derived from an EMBL/GenBank/DDBJ whole genome shotgun (WGS) entry which is preliminary data.</text>
</comment>
<keyword evidence="2" id="KW-1133">Transmembrane helix</keyword>
<dbReference type="AlphaFoldDB" id="A0AAN9AEH3"/>
<evidence type="ECO:0000256" key="3">
    <source>
        <dbReference type="SAM" id="SignalP"/>
    </source>
</evidence>
<feature type="signal peptide" evidence="3">
    <location>
        <begin position="1"/>
        <end position="18"/>
    </location>
</feature>
<sequence length="453" mass="50346">MKVIRIFSIFVVITVAGAIECSNDQEINGKMIMSFPSENFETQEYEYRVCLRPNSSSINNGKMNFEFGQRDSGNFILSYEISLKGRSKNGVLQYAFKEARSDKEDMDGRIMLDWISSDNWTCLSLINDRVSFHFEKGDQALDIQLQGVEIKSINEVSINTDLQIAVSTNCVQEIETLMELNISSEATAGTSTETSPVTVEATSPVTVEEYSTIPSTLEVNVSITSTYMEESTTDPSDIVVPVAVQESYLENEDCDKLPFWVWISVGLMAVFILLFFVLLIYTIVLVRRQRAFMTSTARQCDFIRGGFTPPGGYGQQVGDLQYFKTENQSVVAIAPHPISAHNTQTLQFPQGSVVKPSAQFYTSPRTSVYARSISCPSQQDCSEIAFPPPPSTPPPVARPETVPVFCPSGSNDDVDHSYKKGKHSARRHSSKRQTRQKGGTEADDENSNSDGCY</sequence>
<name>A0AAN9AEH3_HALRR</name>
<evidence type="ECO:0000313" key="5">
    <source>
        <dbReference type="Proteomes" id="UP001381693"/>
    </source>
</evidence>
<feature type="compositionally biased region" description="Pro residues" evidence="1">
    <location>
        <begin position="386"/>
        <end position="397"/>
    </location>
</feature>
<dbReference type="EMBL" id="JAXCGZ010002974">
    <property type="protein sequence ID" value="KAK7083470.1"/>
    <property type="molecule type" value="Genomic_DNA"/>
</dbReference>
<proteinExistence type="predicted"/>
<keyword evidence="3" id="KW-0732">Signal</keyword>
<feature type="chain" id="PRO_5042994513" evidence="3">
    <location>
        <begin position="19"/>
        <end position="453"/>
    </location>
</feature>
<accession>A0AAN9AEH3</accession>
<feature type="compositionally biased region" description="Basic residues" evidence="1">
    <location>
        <begin position="419"/>
        <end position="435"/>
    </location>
</feature>
<keyword evidence="5" id="KW-1185">Reference proteome</keyword>
<gene>
    <name evidence="4" type="ORF">SK128_026709</name>
</gene>
<organism evidence="4 5">
    <name type="scientific">Halocaridina rubra</name>
    <name type="common">Hawaiian red shrimp</name>
    <dbReference type="NCBI Taxonomy" id="373956"/>
    <lineage>
        <taxon>Eukaryota</taxon>
        <taxon>Metazoa</taxon>
        <taxon>Ecdysozoa</taxon>
        <taxon>Arthropoda</taxon>
        <taxon>Crustacea</taxon>
        <taxon>Multicrustacea</taxon>
        <taxon>Malacostraca</taxon>
        <taxon>Eumalacostraca</taxon>
        <taxon>Eucarida</taxon>
        <taxon>Decapoda</taxon>
        <taxon>Pleocyemata</taxon>
        <taxon>Caridea</taxon>
        <taxon>Atyoidea</taxon>
        <taxon>Atyidae</taxon>
        <taxon>Halocaridina</taxon>
    </lineage>
</organism>
<dbReference type="Proteomes" id="UP001381693">
    <property type="component" value="Unassembled WGS sequence"/>
</dbReference>
<keyword evidence="2" id="KW-0812">Transmembrane</keyword>
<keyword evidence="2" id="KW-0472">Membrane</keyword>
<evidence type="ECO:0000313" key="4">
    <source>
        <dbReference type="EMBL" id="KAK7083470.1"/>
    </source>
</evidence>
<feature type="region of interest" description="Disordered" evidence="1">
    <location>
        <begin position="380"/>
        <end position="453"/>
    </location>
</feature>
<evidence type="ECO:0000256" key="2">
    <source>
        <dbReference type="SAM" id="Phobius"/>
    </source>
</evidence>